<comment type="caution">
    <text evidence="3">The sequence shown here is derived from an EMBL/GenBank/DDBJ whole genome shotgun (WGS) entry which is preliminary data.</text>
</comment>
<proteinExistence type="predicted"/>
<gene>
    <name evidence="3" type="ORF">M3202_02340</name>
</gene>
<accession>A0A9X2DMX4</accession>
<organism evidence="3 4">
    <name type="scientific">Halalkalibacter oceani</name>
    <dbReference type="NCBI Taxonomy" id="1653776"/>
    <lineage>
        <taxon>Bacteria</taxon>
        <taxon>Bacillati</taxon>
        <taxon>Bacillota</taxon>
        <taxon>Bacilli</taxon>
        <taxon>Bacillales</taxon>
        <taxon>Bacillaceae</taxon>
        <taxon>Halalkalibacter</taxon>
    </lineage>
</organism>
<evidence type="ECO:0000313" key="4">
    <source>
        <dbReference type="Proteomes" id="UP001139179"/>
    </source>
</evidence>
<feature type="signal peptide" evidence="1">
    <location>
        <begin position="1"/>
        <end position="20"/>
    </location>
</feature>
<dbReference type="AlphaFoldDB" id="A0A9X2DMX4"/>
<reference evidence="3" key="1">
    <citation type="submission" date="2022-05" db="EMBL/GenBank/DDBJ databases">
        <title>Comparative Genomics of Spacecraft Associated Microbes.</title>
        <authorList>
            <person name="Tran M.T."/>
            <person name="Wright A."/>
            <person name="Seuylemezian A."/>
            <person name="Eisen J."/>
            <person name="Coil D."/>
        </authorList>
    </citation>
    <scope>NUCLEOTIDE SEQUENCE</scope>
    <source>
        <strain evidence="3">214.1.1</strain>
    </source>
</reference>
<keyword evidence="4" id="KW-1185">Reference proteome</keyword>
<name>A0A9X2DMX4_9BACI</name>
<dbReference type="SUPFAM" id="SSF82171">
    <property type="entry name" value="DPP6 N-terminal domain-like"/>
    <property type="match status" value="1"/>
</dbReference>
<evidence type="ECO:0000256" key="1">
    <source>
        <dbReference type="SAM" id="SignalP"/>
    </source>
</evidence>
<dbReference type="Pfam" id="PF21101">
    <property type="entry name" value="YqgU"/>
    <property type="match status" value="1"/>
</dbReference>
<keyword evidence="1" id="KW-0732">Signal</keyword>
<protein>
    <recommendedName>
        <fullName evidence="2">YqgU-like 6-bladed beta-propeller domain-containing protein</fullName>
    </recommendedName>
</protein>
<dbReference type="PROSITE" id="PS51257">
    <property type="entry name" value="PROKAR_LIPOPROTEIN"/>
    <property type="match status" value="1"/>
</dbReference>
<dbReference type="RefSeq" id="WP_251221749.1">
    <property type="nucleotide sequence ID" value="NZ_JAMBOL010000001.1"/>
</dbReference>
<dbReference type="InterPro" id="IPR048421">
    <property type="entry name" value="YqgU_beta-prop"/>
</dbReference>
<feature type="chain" id="PRO_5040817622" description="YqgU-like 6-bladed beta-propeller domain-containing protein" evidence="1">
    <location>
        <begin position="21"/>
        <end position="370"/>
    </location>
</feature>
<dbReference type="EMBL" id="JAMBOL010000001">
    <property type="protein sequence ID" value="MCM3712905.1"/>
    <property type="molecule type" value="Genomic_DNA"/>
</dbReference>
<evidence type="ECO:0000313" key="3">
    <source>
        <dbReference type="EMBL" id="MCM3712905.1"/>
    </source>
</evidence>
<dbReference type="Proteomes" id="UP001139179">
    <property type="component" value="Unassembled WGS sequence"/>
</dbReference>
<evidence type="ECO:0000259" key="2">
    <source>
        <dbReference type="Pfam" id="PF21101"/>
    </source>
</evidence>
<feature type="domain" description="YqgU-like 6-bladed beta-propeller" evidence="2">
    <location>
        <begin position="86"/>
        <end position="351"/>
    </location>
</feature>
<sequence>MKRICLCLMMLLMMSACTSGQLESHPSPERLTELPEKRDVPNSFFTGSPVVPLSETEITEVTGWYREDAVFYLQEDGEHSSVHTYNLLTGESADFFQRDGWVVNIAPNVDYTLFAVQLVTPEHEAEVVILDAAGEPQMTIEGLGDDYSVFWNPYVQNRMLAVAFLPDWEYAGYLVDVGTNEVKPVELEQPYVQWLSETEVAYLLWDELEPNYQAPLYIANLEDGKKKLWRENVISFMSFPGRLSLMVTVDSVYDLYSKYSFFRERELAQQIEMPILNTYSEQWWIPFYSYDAAGEIFYYARPKYSGDFLSYTDGFELIAYDVGTNAENKLAELESHEPMQIAPDGNYLLLGSRYESVFDIEQEVLVQLFE</sequence>